<evidence type="ECO:0000313" key="3">
    <source>
        <dbReference type="EMBL" id="KYF48681.1"/>
    </source>
</evidence>
<dbReference type="PRINTS" id="PR00300">
    <property type="entry name" value="CLPPROTEASEA"/>
</dbReference>
<protein>
    <recommendedName>
        <fullName evidence="2">AAA+ ATPase domain-containing protein</fullName>
    </recommendedName>
</protein>
<dbReference type="EMBL" id="JELY01003469">
    <property type="protein sequence ID" value="KYF48681.1"/>
    <property type="molecule type" value="Genomic_DNA"/>
</dbReference>
<dbReference type="InterPro" id="IPR027417">
    <property type="entry name" value="P-loop_NTPase"/>
</dbReference>
<accession>A0A150P128</accession>
<dbReference type="AlphaFoldDB" id="A0A150P128"/>
<dbReference type="InterPro" id="IPR001270">
    <property type="entry name" value="ClpA/B"/>
</dbReference>
<reference evidence="3 4" key="1">
    <citation type="submission" date="2014-02" db="EMBL/GenBank/DDBJ databases">
        <title>The small core and large imbalanced accessory genome model reveals a collaborative survival strategy of Sorangium cellulosum strains in nature.</title>
        <authorList>
            <person name="Han K."/>
            <person name="Peng R."/>
            <person name="Blom J."/>
            <person name="Li Y.-Z."/>
        </authorList>
    </citation>
    <scope>NUCLEOTIDE SEQUENCE [LARGE SCALE GENOMIC DNA]</scope>
    <source>
        <strain evidence="3 4">So0157-25</strain>
    </source>
</reference>
<dbReference type="CDD" id="cd00009">
    <property type="entry name" value="AAA"/>
    <property type="match status" value="1"/>
</dbReference>
<dbReference type="Proteomes" id="UP000075420">
    <property type="component" value="Unassembled WGS sequence"/>
</dbReference>
<evidence type="ECO:0000313" key="4">
    <source>
        <dbReference type="Proteomes" id="UP000075420"/>
    </source>
</evidence>
<dbReference type="Pfam" id="PF07728">
    <property type="entry name" value="AAA_5"/>
    <property type="match status" value="1"/>
</dbReference>
<feature type="domain" description="AAA+ ATPase" evidence="2">
    <location>
        <begin position="321"/>
        <end position="483"/>
    </location>
</feature>
<dbReference type="InterPro" id="IPR003593">
    <property type="entry name" value="AAA+_ATPase"/>
</dbReference>
<dbReference type="PANTHER" id="PTHR37291:SF1">
    <property type="entry name" value="TYPE IV METHYL-DIRECTED RESTRICTION ENZYME ECOKMCRB SUBUNIT"/>
    <property type="match status" value="1"/>
</dbReference>
<comment type="caution">
    <text evidence="3">The sequence shown here is derived from an EMBL/GenBank/DDBJ whole genome shotgun (WGS) entry which is preliminary data.</text>
</comment>
<evidence type="ECO:0000259" key="2">
    <source>
        <dbReference type="SMART" id="SM00382"/>
    </source>
</evidence>
<gene>
    <name evidence="3" type="ORF">BE08_30050</name>
</gene>
<feature type="region of interest" description="Disordered" evidence="1">
    <location>
        <begin position="226"/>
        <end position="284"/>
    </location>
</feature>
<organism evidence="3 4">
    <name type="scientific">Sorangium cellulosum</name>
    <name type="common">Polyangium cellulosum</name>
    <dbReference type="NCBI Taxonomy" id="56"/>
    <lineage>
        <taxon>Bacteria</taxon>
        <taxon>Pseudomonadati</taxon>
        <taxon>Myxococcota</taxon>
        <taxon>Polyangia</taxon>
        <taxon>Polyangiales</taxon>
        <taxon>Polyangiaceae</taxon>
        <taxon>Sorangium</taxon>
    </lineage>
</organism>
<dbReference type="GO" id="GO:0016887">
    <property type="term" value="F:ATP hydrolysis activity"/>
    <property type="evidence" value="ECO:0007669"/>
    <property type="project" value="InterPro"/>
</dbReference>
<dbReference type="InterPro" id="IPR052934">
    <property type="entry name" value="Methyl-DNA_Rec/Restrict_Enz"/>
</dbReference>
<dbReference type="InterPro" id="IPR011704">
    <property type="entry name" value="ATPase_dyneun-rel_AAA"/>
</dbReference>
<dbReference type="PANTHER" id="PTHR37291">
    <property type="entry name" value="5-METHYLCYTOSINE-SPECIFIC RESTRICTION ENZYME B"/>
    <property type="match status" value="1"/>
</dbReference>
<dbReference type="SMART" id="SM00382">
    <property type="entry name" value="AAA"/>
    <property type="match status" value="1"/>
</dbReference>
<feature type="compositionally biased region" description="Low complexity" evidence="1">
    <location>
        <begin position="235"/>
        <end position="262"/>
    </location>
</feature>
<proteinExistence type="predicted"/>
<evidence type="ECO:0000256" key="1">
    <source>
        <dbReference type="SAM" id="MobiDB-lite"/>
    </source>
</evidence>
<dbReference type="SUPFAM" id="SSF52540">
    <property type="entry name" value="P-loop containing nucleoside triphosphate hydrolases"/>
    <property type="match status" value="1"/>
</dbReference>
<dbReference type="GO" id="GO:0005524">
    <property type="term" value="F:ATP binding"/>
    <property type="evidence" value="ECO:0007669"/>
    <property type="project" value="InterPro"/>
</dbReference>
<name>A0A150P128_SORCE</name>
<feature type="compositionally biased region" description="Low complexity" evidence="1">
    <location>
        <begin position="270"/>
        <end position="282"/>
    </location>
</feature>
<sequence length="612" mass="66152">MMTTLPPYVEEFDVRSDANHIALKVARSILDACRPFEFSIDGTVIKLEPHRLPAVPWPVGTWGLDEKQDGPWPQPVLFDCSWQGGKTQIVASAQRAGGRYRDLVSIRLSARAVPQQLVWINIAALLRESSADEVSFEAWFSLSTHIPDDPEEKLRRARRIVAVKRLVQRSGLPLASDANIDAFKVTLPEGRVLPSSDVALRRLASLALLKLPFWVKNQRDAIDGQPYLDPDQAIPLDSPADVVVDPPVSHGTDGAEEAQTGGAEAGEQGGSEPPSAAPGSAAPRRDARLDLKPEHVQRSVDERGLKVSAALIAQLCAALSSGKHLLLVGPPGTGKTELAEALADGARDAGYCNGLFVATASADWSTFDTIGGYAMEQGGGFAFRPGVFPRALNEQKWLLLDEVNRADVDRCFGELMTVLAGGFTDTSYTLPDGTAVSIGPREGDTYRVTAPFRVIATMNTWDKTSLFRLSYAVQRRFAVAYIGPPDDATYASVLDLHAAAPDDAIPPLGAEALARMKRLFRASGLLAHRPVGPAIAIDMVRYQRRRQADGDGLVEAIALFMLPQLEGLDAEPAARVYGLFRDALAGWAGDEALADLQARYRDLFPAVVLPET</sequence>
<dbReference type="Gene3D" id="3.40.50.300">
    <property type="entry name" value="P-loop containing nucleotide triphosphate hydrolases"/>
    <property type="match status" value="1"/>
</dbReference>